<gene>
    <name evidence="2" type="ORF">KYD98_16450</name>
</gene>
<proteinExistence type="predicted"/>
<feature type="compositionally biased region" description="Polar residues" evidence="1">
    <location>
        <begin position="34"/>
        <end position="60"/>
    </location>
</feature>
<evidence type="ECO:0000313" key="3">
    <source>
        <dbReference type="Proteomes" id="UP001519921"/>
    </source>
</evidence>
<evidence type="ECO:0000256" key="1">
    <source>
        <dbReference type="SAM" id="MobiDB-lite"/>
    </source>
</evidence>
<dbReference type="EMBL" id="JAHXPT010000017">
    <property type="protein sequence ID" value="MBW6411673.1"/>
    <property type="molecule type" value="Genomic_DNA"/>
</dbReference>
<feature type="region of interest" description="Disordered" evidence="1">
    <location>
        <begin position="30"/>
        <end position="60"/>
    </location>
</feature>
<evidence type="ECO:0000313" key="2">
    <source>
        <dbReference type="EMBL" id="MBW6411673.1"/>
    </source>
</evidence>
<dbReference type="RefSeq" id="WP_219781137.1">
    <property type="nucleotide sequence ID" value="NZ_JAHXPT010000017.1"/>
</dbReference>
<sequence length="80" mass="8455">MNKKQTGSNISSLASQILTNSNSSAIQKQLAGSALSQSHTNKQTGKAMETTASHVLQSSKYNDTTKSLAASILSQSNKDR</sequence>
<dbReference type="Proteomes" id="UP001519921">
    <property type="component" value="Unassembled WGS sequence"/>
</dbReference>
<reference evidence="2 3" key="1">
    <citation type="submission" date="2021-07" db="EMBL/GenBank/DDBJ databases">
        <title>Clostridium weizhouense sp. nov., an anaerobic bacterium isolated from activated sludge of Petroleum wastewater.</title>
        <authorList>
            <person name="Li Q."/>
        </authorList>
    </citation>
    <scope>NUCLEOTIDE SEQUENCE [LARGE SCALE GENOMIC DNA]</scope>
    <source>
        <strain evidence="2 3">YB-6</strain>
    </source>
</reference>
<keyword evidence="3" id="KW-1185">Reference proteome</keyword>
<name>A0ABS7AU07_9CLOT</name>
<protein>
    <submittedName>
        <fullName evidence="2">Uncharacterized protein</fullName>
    </submittedName>
</protein>
<organism evidence="2 3">
    <name type="scientific">Clostridium weizhouense</name>
    <dbReference type="NCBI Taxonomy" id="2859781"/>
    <lineage>
        <taxon>Bacteria</taxon>
        <taxon>Bacillati</taxon>
        <taxon>Bacillota</taxon>
        <taxon>Clostridia</taxon>
        <taxon>Eubacteriales</taxon>
        <taxon>Clostridiaceae</taxon>
        <taxon>Clostridium</taxon>
    </lineage>
</organism>
<comment type="caution">
    <text evidence="2">The sequence shown here is derived from an EMBL/GenBank/DDBJ whole genome shotgun (WGS) entry which is preliminary data.</text>
</comment>
<accession>A0ABS7AU07</accession>